<evidence type="ECO:0000313" key="2">
    <source>
        <dbReference type="Proteomes" id="UP000236291"/>
    </source>
</evidence>
<dbReference type="EMBL" id="ASHM01062505">
    <property type="protein sequence ID" value="PNX90334.1"/>
    <property type="molecule type" value="Genomic_DNA"/>
</dbReference>
<reference evidence="1 2" key="1">
    <citation type="journal article" date="2014" name="Am. J. Bot.">
        <title>Genome assembly and annotation for red clover (Trifolium pratense; Fabaceae).</title>
        <authorList>
            <person name="Istvanek J."/>
            <person name="Jaros M."/>
            <person name="Krenek A."/>
            <person name="Repkova J."/>
        </authorList>
    </citation>
    <scope>NUCLEOTIDE SEQUENCE [LARGE SCALE GENOMIC DNA]</scope>
    <source>
        <strain evidence="2">cv. Tatra</strain>
        <tissue evidence="1">Young leaves</tissue>
    </source>
</reference>
<proteinExistence type="predicted"/>
<dbReference type="Proteomes" id="UP000236291">
    <property type="component" value="Unassembled WGS sequence"/>
</dbReference>
<sequence>SSHPTSRAVFAFYIAKLSAISGEDAQETSMLHLKHSPEQHWTVSML</sequence>
<accession>A0A2K3MHT8</accession>
<organism evidence="1 2">
    <name type="scientific">Trifolium pratense</name>
    <name type="common">Red clover</name>
    <dbReference type="NCBI Taxonomy" id="57577"/>
    <lineage>
        <taxon>Eukaryota</taxon>
        <taxon>Viridiplantae</taxon>
        <taxon>Streptophyta</taxon>
        <taxon>Embryophyta</taxon>
        <taxon>Tracheophyta</taxon>
        <taxon>Spermatophyta</taxon>
        <taxon>Magnoliopsida</taxon>
        <taxon>eudicotyledons</taxon>
        <taxon>Gunneridae</taxon>
        <taxon>Pentapetalae</taxon>
        <taxon>rosids</taxon>
        <taxon>fabids</taxon>
        <taxon>Fabales</taxon>
        <taxon>Fabaceae</taxon>
        <taxon>Papilionoideae</taxon>
        <taxon>50 kb inversion clade</taxon>
        <taxon>NPAAA clade</taxon>
        <taxon>Hologalegina</taxon>
        <taxon>IRL clade</taxon>
        <taxon>Trifolieae</taxon>
        <taxon>Trifolium</taxon>
    </lineage>
</organism>
<reference evidence="1 2" key="2">
    <citation type="journal article" date="2017" name="Front. Plant Sci.">
        <title>Gene Classification and Mining of Molecular Markers Useful in Red Clover (Trifolium pratense) Breeding.</title>
        <authorList>
            <person name="Istvanek J."/>
            <person name="Dluhosova J."/>
            <person name="Dluhos P."/>
            <person name="Patkova L."/>
            <person name="Nedelnik J."/>
            <person name="Repkova J."/>
        </authorList>
    </citation>
    <scope>NUCLEOTIDE SEQUENCE [LARGE SCALE GENOMIC DNA]</scope>
    <source>
        <strain evidence="2">cv. Tatra</strain>
        <tissue evidence="1">Young leaves</tissue>
    </source>
</reference>
<name>A0A2K3MHT8_TRIPR</name>
<protein>
    <submittedName>
        <fullName evidence="1">Uncharacterized protein</fullName>
    </submittedName>
</protein>
<comment type="caution">
    <text evidence="1">The sequence shown here is derived from an EMBL/GenBank/DDBJ whole genome shotgun (WGS) entry which is preliminary data.</text>
</comment>
<feature type="non-terminal residue" evidence="1">
    <location>
        <position position="1"/>
    </location>
</feature>
<dbReference type="AlphaFoldDB" id="A0A2K3MHT8"/>
<evidence type="ECO:0000313" key="1">
    <source>
        <dbReference type="EMBL" id="PNX90334.1"/>
    </source>
</evidence>
<gene>
    <name evidence="1" type="ORF">L195_g046457</name>
</gene>